<dbReference type="Pfam" id="PF07690">
    <property type="entry name" value="MFS_1"/>
    <property type="match status" value="1"/>
</dbReference>
<dbReference type="Proteomes" id="UP000247409">
    <property type="component" value="Unassembled WGS sequence"/>
</dbReference>
<evidence type="ECO:0000256" key="6">
    <source>
        <dbReference type="SAM" id="Phobius"/>
    </source>
</evidence>
<keyword evidence="9" id="KW-1185">Reference proteome</keyword>
<protein>
    <submittedName>
        <fullName evidence="8">Major facilitator superfamily domain-containing protein 8</fullName>
    </submittedName>
</protein>
<dbReference type="PRINTS" id="PR01035">
    <property type="entry name" value="TCRTETA"/>
</dbReference>
<dbReference type="GO" id="GO:0012505">
    <property type="term" value="C:endomembrane system"/>
    <property type="evidence" value="ECO:0007669"/>
    <property type="project" value="UniProtKB-SubCell"/>
</dbReference>
<keyword evidence="5 6" id="KW-0472">Membrane</keyword>
<evidence type="ECO:0000313" key="9">
    <source>
        <dbReference type="Proteomes" id="UP000247409"/>
    </source>
</evidence>
<feature type="transmembrane region" description="Helical" evidence="6">
    <location>
        <begin position="181"/>
        <end position="200"/>
    </location>
</feature>
<dbReference type="PANTHER" id="PTHR23510:SF3">
    <property type="entry name" value="MAJOR FACILITATOR SUPERFAMILY DOMAIN-CONTAINING PROTEIN 8"/>
    <property type="match status" value="1"/>
</dbReference>
<name>A0A2V3IHS3_9FLOR</name>
<evidence type="ECO:0000256" key="2">
    <source>
        <dbReference type="ARBA" id="ARBA00022448"/>
    </source>
</evidence>
<dbReference type="OrthoDB" id="370281at2759"/>
<dbReference type="InterPro" id="IPR020846">
    <property type="entry name" value="MFS_dom"/>
</dbReference>
<feature type="transmembrane region" description="Helical" evidence="6">
    <location>
        <begin position="49"/>
        <end position="72"/>
    </location>
</feature>
<dbReference type="PROSITE" id="PS50850">
    <property type="entry name" value="MFS"/>
    <property type="match status" value="1"/>
</dbReference>
<feature type="transmembrane region" description="Helical" evidence="6">
    <location>
        <begin position="263"/>
        <end position="286"/>
    </location>
</feature>
<dbReference type="InterPro" id="IPR036259">
    <property type="entry name" value="MFS_trans_sf"/>
</dbReference>
<feature type="transmembrane region" description="Helical" evidence="6">
    <location>
        <begin position="393"/>
        <end position="413"/>
    </location>
</feature>
<feature type="transmembrane region" description="Helical" evidence="6">
    <location>
        <begin position="363"/>
        <end position="387"/>
    </location>
</feature>
<dbReference type="InterPro" id="IPR051068">
    <property type="entry name" value="MFS_Domain-Containing_Protein"/>
</dbReference>
<feature type="domain" description="Major facilitator superfamily (MFS) profile" evidence="7">
    <location>
        <begin position="15"/>
        <end position="417"/>
    </location>
</feature>
<feature type="transmembrane region" description="Helical" evidence="6">
    <location>
        <begin position="298"/>
        <end position="319"/>
    </location>
</feature>
<evidence type="ECO:0000256" key="3">
    <source>
        <dbReference type="ARBA" id="ARBA00022692"/>
    </source>
</evidence>
<dbReference type="InterPro" id="IPR001958">
    <property type="entry name" value="Tet-R_TetA/multi-R_MdtG-like"/>
</dbReference>
<sequence length="422" mass="46043">MGLHAPPPGHIDWVSLLVIYWVILVSEASRGLMLPSTWPFLASLGGSKHLLGVFVASFSMGRMATTIPLGYFSDKYSTSTVLGVASIIQIIGHFLYAVSASVPMLFVSRIIVGFGSATMSVCRAHVTRTIPLLLRTHHFAYLSALQFIGFAVLPGLGGLLAKLPHFKPLPFIPFNSFTYPAYVLIFCNFVAIMFVQMFYFNPPDALHMRAQRDPEQPDPSVQPFSLTPDALALLVCLLVNIVFRGVVAEFETISTPFLMEQFGLTFAQASFRISLMGFFGLLVYLSFKPIAKQFSDRLLLFVGIVLVIVGCFPLSILPLTTHMSLNMYVMCLGMSLSLAYPLGQTAVLSLFSKVLAGLPAGGLLGIFSATGSMARILFAILAGTIWSEFGRESVFAVILAYMSMASTVVLLSFKRLVPPRHA</sequence>
<dbReference type="GO" id="GO:0022857">
    <property type="term" value="F:transmembrane transporter activity"/>
    <property type="evidence" value="ECO:0007669"/>
    <property type="project" value="InterPro"/>
</dbReference>
<proteinExistence type="predicted"/>
<keyword evidence="2" id="KW-0813">Transport</keyword>
<feature type="transmembrane region" description="Helical" evidence="6">
    <location>
        <begin position="221"/>
        <end position="243"/>
    </location>
</feature>
<evidence type="ECO:0000259" key="7">
    <source>
        <dbReference type="PROSITE" id="PS50850"/>
    </source>
</evidence>
<feature type="transmembrane region" description="Helical" evidence="6">
    <location>
        <begin position="12"/>
        <end position="29"/>
    </location>
</feature>
<keyword evidence="4 6" id="KW-1133">Transmembrane helix</keyword>
<organism evidence="8 9">
    <name type="scientific">Gracilariopsis chorda</name>
    <dbReference type="NCBI Taxonomy" id="448386"/>
    <lineage>
        <taxon>Eukaryota</taxon>
        <taxon>Rhodophyta</taxon>
        <taxon>Florideophyceae</taxon>
        <taxon>Rhodymeniophycidae</taxon>
        <taxon>Gracilariales</taxon>
        <taxon>Gracilariaceae</taxon>
        <taxon>Gracilariopsis</taxon>
    </lineage>
</organism>
<keyword evidence="3 6" id="KW-0812">Transmembrane</keyword>
<evidence type="ECO:0000256" key="5">
    <source>
        <dbReference type="ARBA" id="ARBA00023136"/>
    </source>
</evidence>
<reference evidence="8 9" key="1">
    <citation type="journal article" date="2018" name="Mol. Biol. Evol.">
        <title>Analysis of the draft genome of the red seaweed Gracilariopsis chorda provides insights into genome size evolution in Rhodophyta.</title>
        <authorList>
            <person name="Lee J."/>
            <person name="Yang E.C."/>
            <person name="Graf L."/>
            <person name="Yang J.H."/>
            <person name="Qiu H."/>
            <person name="Zel Zion U."/>
            <person name="Chan C.X."/>
            <person name="Stephens T.G."/>
            <person name="Weber A.P.M."/>
            <person name="Boo G.H."/>
            <person name="Boo S.M."/>
            <person name="Kim K.M."/>
            <person name="Shin Y."/>
            <person name="Jung M."/>
            <person name="Lee S.J."/>
            <person name="Yim H.S."/>
            <person name="Lee J.H."/>
            <person name="Bhattacharya D."/>
            <person name="Yoon H.S."/>
        </authorList>
    </citation>
    <scope>NUCLEOTIDE SEQUENCE [LARGE SCALE GENOMIC DNA]</scope>
    <source>
        <strain evidence="8 9">SKKU-2015</strain>
        <tissue evidence="8">Whole body</tissue>
    </source>
</reference>
<dbReference type="AlphaFoldDB" id="A0A2V3IHS3"/>
<dbReference type="EMBL" id="NBIV01000209">
    <property type="protein sequence ID" value="PXF41573.1"/>
    <property type="molecule type" value="Genomic_DNA"/>
</dbReference>
<comment type="subcellular location">
    <subcellularLocation>
        <location evidence="1">Endomembrane system</location>
        <topology evidence="1">Multi-pass membrane protein</topology>
    </subcellularLocation>
</comment>
<feature type="transmembrane region" description="Helical" evidence="6">
    <location>
        <begin position="79"/>
        <end position="98"/>
    </location>
</feature>
<dbReference type="PANTHER" id="PTHR23510">
    <property type="entry name" value="INNER MEMBRANE TRANSPORT PROTEIN YAJR"/>
    <property type="match status" value="1"/>
</dbReference>
<dbReference type="SUPFAM" id="SSF103473">
    <property type="entry name" value="MFS general substrate transporter"/>
    <property type="match status" value="1"/>
</dbReference>
<accession>A0A2V3IHS3</accession>
<evidence type="ECO:0000256" key="4">
    <source>
        <dbReference type="ARBA" id="ARBA00022989"/>
    </source>
</evidence>
<dbReference type="Gene3D" id="1.20.1250.20">
    <property type="entry name" value="MFS general substrate transporter like domains"/>
    <property type="match status" value="1"/>
</dbReference>
<feature type="transmembrane region" description="Helical" evidence="6">
    <location>
        <begin position="138"/>
        <end position="161"/>
    </location>
</feature>
<feature type="transmembrane region" description="Helical" evidence="6">
    <location>
        <begin position="104"/>
        <end position="126"/>
    </location>
</feature>
<comment type="caution">
    <text evidence="8">The sequence shown here is derived from an EMBL/GenBank/DDBJ whole genome shotgun (WGS) entry which is preliminary data.</text>
</comment>
<feature type="transmembrane region" description="Helical" evidence="6">
    <location>
        <begin position="325"/>
        <end position="351"/>
    </location>
</feature>
<evidence type="ECO:0000313" key="8">
    <source>
        <dbReference type="EMBL" id="PXF41573.1"/>
    </source>
</evidence>
<dbReference type="InterPro" id="IPR011701">
    <property type="entry name" value="MFS"/>
</dbReference>
<gene>
    <name evidence="8" type="ORF">BWQ96_08718</name>
</gene>
<dbReference type="STRING" id="448386.A0A2V3IHS3"/>
<evidence type="ECO:0000256" key="1">
    <source>
        <dbReference type="ARBA" id="ARBA00004127"/>
    </source>
</evidence>